<dbReference type="InterPro" id="IPR003661">
    <property type="entry name" value="HisK_dim/P_dom"/>
</dbReference>
<keyword evidence="9" id="KW-1133">Transmembrane helix</keyword>
<dbReference type="Pfam" id="PF02518">
    <property type="entry name" value="HATPase_c"/>
    <property type="match status" value="1"/>
</dbReference>
<evidence type="ECO:0000256" key="1">
    <source>
        <dbReference type="ARBA" id="ARBA00000085"/>
    </source>
</evidence>
<evidence type="ECO:0000256" key="8">
    <source>
        <dbReference type="ARBA" id="ARBA00023012"/>
    </source>
</evidence>
<evidence type="ECO:0000313" key="11">
    <source>
        <dbReference type="EMBL" id="KAB2331855.1"/>
    </source>
</evidence>
<evidence type="ECO:0000256" key="2">
    <source>
        <dbReference type="ARBA" id="ARBA00012438"/>
    </source>
</evidence>
<keyword evidence="9" id="KW-0472">Membrane</keyword>
<dbReference type="SMART" id="SM00387">
    <property type="entry name" value="HATPase_c"/>
    <property type="match status" value="1"/>
</dbReference>
<dbReference type="InterPro" id="IPR005467">
    <property type="entry name" value="His_kinase_dom"/>
</dbReference>
<dbReference type="PANTHER" id="PTHR43065:SF46">
    <property type="entry name" value="C4-DICARBOXYLATE TRANSPORT SENSOR PROTEIN DCTB"/>
    <property type="match status" value="1"/>
</dbReference>
<feature type="domain" description="Histidine kinase" evidence="10">
    <location>
        <begin position="206"/>
        <end position="413"/>
    </location>
</feature>
<accession>A0A7V7UUG8</accession>
<feature type="transmembrane region" description="Helical" evidence="9">
    <location>
        <begin position="36"/>
        <end position="54"/>
    </location>
</feature>
<dbReference type="EC" id="2.7.13.3" evidence="2"/>
<keyword evidence="6 11" id="KW-0418">Kinase</keyword>
<dbReference type="PANTHER" id="PTHR43065">
    <property type="entry name" value="SENSOR HISTIDINE KINASE"/>
    <property type="match status" value="1"/>
</dbReference>
<evidence type="ECO:0000259" key="10">
    <source>
        <dbReference type="PROSITE" id="PS50109"/>
    </source>
</evidence>
<keyword evidence="4" id="KW-0808">Transferase</keyword>
<dbReference type="EMBL" id="WBOT01000004">
    <property type="protein sequence ID" value="KAB2331855.1"/>
    <property type="molecule type" value="Genomic_DNA"/>
</dbReference>
<organism evidence="11 12">
    <name type="scientific">Bacillus mesophilum</name>
    <dbReference type="NCBI Taxonomy" id="1071718"/>
    <lineage>
        <taxon>Bacteria</taxon>
        <taxon>Bacillati</taxon>
        <taxon>Bacillota</taxon>
        <taxon>Bacilli</taxon>
        <taxon>Bacillales</taxon>
        <taxon>Bacillaceae</taxon>
        <taxon>Bacillus</taxon>
    </lineage>
</organism>
<feature type="transmembrane region" description="Helical" evidence="9">
    <location>
        <begin position="7"/>
        <end position="24"/>
    </location>
</feature>
<comment type="caution">
    <text evidence="11">The sequence shown here is derived from an EMBL/GenBank/DDBJ whole genome shotgun (WGS) entry which is preliminary data.</text>
</comment>
<dbReference type="InterPro" id="IPR003594">
    <property type="entry name" value="HATPase_dom"/>
</dbReference>
<name>A0A7V7UUG8_9BACI</name>
<evidence type="ECO:0000313" key="12">
    <source>
        <dbReference type="Proteomes" id="UP000441354"/>
    </source>
</evidence>
<dbReference type="RefSeq" id="WP_151574721.1">
    <property type="nucleotide sequence ID" value="NZ_WBOT01000004.1"/>
</dbReference>
<feature type="transmembrane region" description="Helical" evidence="9">
    <location>
        <begin position="66"/>
        <end position="93"/>
    </location>
</feature>
<dbReference type="Pfam" id="PF00512">
    <property type="entry name" value="HisKA"/>
    <property type="match status" value="1"/>
</dbReference>
<proteinExistence type="predicted"/>
<dbReference type="SMART" id="SM00388">
    <property type="entry name" value="HisKA"/>
    <property type="match status" value="1"/>
</dbReference>
<evidence type="ECO:0000256" key="3">
    <source>
        <dbReference type="ARBA" id="ARBA00022553"/>
    </source>
</evidence>
<dbReference type="Gene3D" id="1.10.287.130">
    <property type="match status" value="1"/>
</dbReference>
<keyword evidence="9" id="KW-0812">Transmembrane</keyword>
<evidence type="ECO:0000256" key="4">
    <source>
        <dbReference type="ARBA" id="ARBA00022679"/>
    </source>
</evidence>
<evidence type="ECO:0000256" key="7">
    <source>
        <dbReference type="ARBA" id="ARBA00022840"/>
    </source>
</evidence>
<keyword evidence="5" id="KW-0547">Nucleotide-binding</keyword>
<feature type="transmembrane region" description="Helical" evidence="9">
    <location>
        <begin position="99"/>
        <end position="117"/>
    </location>
</feature>
<protein>
    <recommendedName>
        <fullName evidence="2">histidine kinase</fullName>
        <ecNumber evidence="2">2.7.13.3</ecNumber>
    </recommendedName>
</protein>
<dbReference type="SUPFAM" id="SSF47384">
    <property type="entry name" value="Homodimeric domain of signal transducing histidine kinase"/>
    <property type="match status" value="1"/>
</dbReference>
<feature type="transmembrane region" description="Helical" evidence="9">
    <location>
        <begin position="129"/>
        <end position="147"/>
    </location>
</feature>
<dbReference type="InterPro" id="IPR036890">
    <property type="entry name" value="HATPase_C_sf"/>
</dbReference>
<evidence type="ECO:0000256" key="6">
    <source>
        <dbReference type="ARBA" id="ARBA00022777"/>
    </source>
</evidence>
<reference evidence="11 12" key="1">
    <citation type="journal article" date="2014" name="Arch. Microbiol.">
        <title>Bacillus mesophilum sp. nov., strain IITR-54T, a novel 4-chlorobiphenyl dechlorinating bacterium.</title>
        <authorList>
            <person name="Manickam N."/>
            <person name="Singh N.K."/>
            <person name="Bajaj A."/>
            <person name="Kumar R.M."/>
            <person name="Kaur G."/>
            <person name="Kaur N."/>
            <person name="Bala M."/>
            <person name="Kumar A."/>
            <person name="Mayilraj S."/>
        </authorList>
    </citation>
    <scope>NUCLEOTIDE SEQUENCE [LARGE SCALE GENOMIC DNA]</scope>
    <source>
        <strain evidence="11 12">IITR-54</strain>
    </source>
</reference>
<evidence type="ECO:0000256" key="9">
    <source>
        <dbReference type="SAM" id="Phobius"/>
    </source>
</evidence>
<keyword evidence="7" id="KW-0067">ATP-binding</keyword>
<dbReference type="InterPro" id="IPR036097">
    <property type="entry name" value="HisK_dim/P_sf"/>
</dbReference>
<feature type="transmembrane region" description="Helical" evidence="9">
    <location>
        <begin position="159"/>
        <end position="182"/>
    </location>
</feature>
<dbReference type="CDD" id="cd00082">
    <property type="entry name" value="HisKA"/>
    <property type="match status" value="1"/>
</dbReference>
<dbReference type="PROSITE" id="PS50109">
    <property type="entry name" value="HIS_KIN"/>
    <property type="match status" value="1"/>
</dbReference>
<dbReference type="GO" id="GO:0005524">
    <property type="term" value="F:ATP binding"/>
    <property type="evidence" value="ECO:0007669"/>
    <property type="project" value="UniProtKB-KW"/>
</dbReference>
<dbReference type="PRINTS" id="PR00344">
    <property type="entry name" value="BCTRLSENSOR"/>
</dbReference>
<dbReference type="Gene3D" id="3.30.565.10">
    <property type="entry name" value="Histidine kinase-like ATPase, C-terminal domain"/>
    <property type="match status" value="1"/>
</dbReference>
<keyword evidence="12" id="KW-1185">Reference proteome</keyword>
<sequence>MEITTHFFFNLSLLIIVLFFSLVVARKLNYTTVPKFGALCCVMFMLFICMQLSYKPHPEFHYDLRIIPIAIAGLYIGIGPIVALLAIILRGFYGLDEGFLLHTVLFTVFGLITWFHYSSFWKLPASKRINYSILSTIIFSLISLLVIELTITVENRFDLWFAYLIIPALGVGMIAYTIEFVLHNADIQKKVILTEKMEAVEQMGAAISHEIRNPLTAAMGFVHLMKEPAISPKKRMEYLSIVKEELESAERVIQNYLTFSKPSLGYIEEIPVKTELLKVINILKPSANQNSVEITTNFAILGSIEGDRQKFHQCFLNVIKNSIESMPRGGHINIYTHYTKTHIIIEIEDTGVGMSQEQIQRLGEPYYSTKGSKGTGLGMMVVFSIVKAMKGMIKVESEINLGTTFTFTFPTYNHSSKNERF</sequence>
<dbReference type="AlphaFoldDB" id="A0A7V7UUG8"/>
<keyword evidence="8" id="KW-0902">Two-component regulatory system</keyword>
<keyword evidence="3" id="KW-0597">Phosphoprotein</keyword>
<dbReference type="SUPFAM" id="SSF55874">
    <property type="entry name" value="ATPase domain of HSP90 chaperone/DNA topoisomerase II/histidine kinase"/>
    <property type="match status" value="1"/>
</dbReference>
<dbReference type="InterPro" id="IPR004358">
    <property type="entry name" value="Sig_transdc_His_kin-like_C"/>
</dbReference>
<dbReference type="OrthoDB" id="9815750at2"/>
<gene>
    <name evidence="11" type="ORF">F7732_14390</name>
</gene>
<evidence type="ECO:0000256" key="5">
    <source>
        <dbReference type="ARBA" id="ARBA00022741"/>
    </source>
</evidence>
<dbReference type="Proteomes" id="UP000441354">
    <property type="component" value="Unassembled WGS sequence"/>
</dbReference>
<dbReference type="GO" id="GO:0000155">
    <property type="term" value="F:phosphorelay sensor kinase activity"/>
    <property type="evidence" value="ECO:0007669"/>
    <property type="project" value="InterPro"/>
</dbReference>
<comment type="catalytic activity">
    <reaction evidence="1">
        <text>ATP + protein L-histidine = ADP + protein N-phospho-L-histidine.</text>
        <dbReference type="EC" id="2.7.13.3"/>
    </reaction>
</comment>